<evidence type="ECO:0000256" key="2">
    <source>
        <dbReference type="SAM" id="MobiDB-lite"/>
    </source>
</evidence>
<dbReference type="AlphaFoldDB" id="A0AAJ6VL61"/>
<keyword evidence="1" id="KW-0175">Coiled coil</keyword>
<dbReference type="KEGG" id="csol:105359975"/>
<reference evidence="4" key="1">
    <citation type="submission" date="2025-08" db="UniProtKB">
        <authorList>
            <consortium name="RefSeq"/>
        </authorList>
    </citation>
    <scope>IDENTIFICATION</scope>
</reference>
<dbReference type="RefSeq" id="XP_011495047.1">
    <property type="nucleotide sequence ID" value="XM_011496745.1"/>
</dbReference>
<protein>
    <submittedName>
        <fullName evidence="4">DNA repair protein RAD9-like</fullName>
    </submittedName>
</protein>
<keyword evidence="3" id="KW-1185">Reference proteome</keyword>
<feature type="coiled-coil region" evidence="1">
    <location>
        <begin position="76"/>
        <end position="113"/>
    </location>
</feature>
<feature type="compositionally biased region" description="Basic and acidic residues" evidence="2">
    <location>
        <begin position="377"/>
        <end position="387"/>
    </location>
</feature>
<evidence type="ECO:0000313" key="4">
    <source>
        <dbReference type="RefSeq" id="XP_011495047.1"/>
    </source>
</evidence>
<organism evidence="3 4">
    <name type="scientific">Ceratosolen solmsi marchali</name>
    <dbReference type="NCBI Taxonomy" id="326594"/>
    <lineage>
        <taxon>Eukaryota</taxon>
        <taxon>Metazoa</taxon>
        <taxon>Ecdysozoa</taxon>
        <taxon>Arthropoda</taxon>
        <taxon>Hexapoda</taxon>
        <taxon>Insecta</taxon>
        <taxon>Pterygota</taxon>
        <taxon>Neoptera</taxon>
        <taxon>Endopterygota</taxon>
        <taxon>Hymenoptera</taxon>
        <taxon>Apocrita</taxon>
        <taxon>Proctotrupomorpha</taxon>
        <taxon>Chalcidoidea</taxon>
        <taxon>Agaonidae</taxon>
        <taxon>Agaoninae</taxon>
        <taxon>Ceratosolen</taxon>
    </lineage>
</organism>
<dbReference type="Proteomes" id="UP000695007">
    <property type="component" value="Unplaced"/>
</dbReference>
<evidence type="ECO:0000313" key="3">
    <source>
        <dbReference type="Proteomes" id="UP000695007"/>
    </source>
</evidence>
<gene>
    <name evidence="4" type="primary">LOC105359975</name>
</gene>
<sequence>MNKTPEANIANNSSGLVTEENQQKLAYLLTQKVDEEIESQMKKIEVQKMEDDLTIKMLEREYSESKRNFIYTKKKLDETRKKASTQSETINQLSQANKAIVEKFNELKRFQNEFILVNIDNAETTSNNCLNKNNVLSNTLRMITEKENYTKFFNYIVIYTMLAKRELEEKKAVNDNLDQILTQSKRKLETLKMELTQEKIDINFDELIQENKNRMMQLEMDDEVFQAQFKQETDDLTQQKNNKIQVTMKREINELSKKVFDENIINIKNEQNKINIELEAAKAKFSKDENDMHTEFNSLLSRLEKKKKLLKKIESYEQDLSKLKETTKSTKEKLESFKHEENTVENTVANSNDSNTKNSPINKKPSNSQKKLIYSKNDNECESKELDISPESTNKKKIPKSPNKSIYSFNLFDTDESDDEMNLKTILPETNDNNSHSEELFDNLLSQKDSKSSKTSKDTDLFKMPHAYMTPFRKKPSQTKKCFSN</sequence>
<feature type="compositionally biased region" description="Basic and acidic residues" evidence="2">
    <location>
        <begin position="329"/>
        <end position="342"/>
    </location>
</feature>
<evidence type="ECO:0000256" key="1">
    <source>
        <dbReference type="SAM" id="Coils"/>
    </source>
</evidence>
<proteinExistence type="predicted"/>
<feature type="region of interest" description="Disordered" evidence="2">
    <location>
        <begin position="329"/>
        <end position="400"/>
    </location>
</feature>
<dbReference type="GeneID" id="105359975"/>
<feature type="coiled-coil region" evidence="1">
    <location>
        <begin position="163"/>
        <end position="201"/>
    </location>
</feature>
<feature type="compositionally biased region" description="Polar residues" evidence="2">
    <location>
        <begin position="344"/>
        <end position="370"/>
    </location>
</feature>
<name>A0AAJ6VL61_9HYME</name>
<accession>A0AAJ6VL61</accession>